<evidence type="ECO:0000313" key="2">
    <source>
        <dbReference type="Proteomes" id="UP000319353"/>
    </source>
</evidence>
<name>A0A537KPW0_9BACT</name>
<reference evidence="1 2" key="1">
    <citation type="journal article" date="2019" name="Nat. Microbiol.">
        <title>Mediterranean grassland soil C-N compound turnover is dependent on rainfall and depth, and is mediated by genomically divergent microorganisms.</title>
        <authorList>
            <person name="Diamond S."/>
            <person name="Andeer P.F."/>
            <person name="Li Z."/>
            <person name="Crits-Christoph A."/>
            <person name="Burstein D."/>
            <person name="Anantharaman K."/>
            <person name="Lane K.R."/>
            <person name="Thomas B.C."/>
            <person name="Pan C."/>
            <person name="Northen T.R."/>
            <person name="Banfield J.F."/>
        </authorList>
    </citation>
    <scope>NUCLEOTIDE SEQUENCE [LARGE SCALE GENOMIC DNA]</scope>
    <source>
        <strain evidence="1">NP_4</strain>
    </source>
</reference>
<sequence length="80" mass="8984">MRMLVWLLVLVLIAGAVYAAVKARYEYSAQGTTRTDHWTGDVQVWGCAAYEFRGEENAYAPLAPGEADKPCTRFGWVTRK</sequence>
<dbReference type="Proteomes" id="UP000319353">
    <property type="component" value="Unassembled WGS sequence"/>
</dbReference>
<dbReference type="AlphaFoldDB" id="A0A537KPW0"/>
<protein>
    <submittedName>
        <fullName evidence="1">Uncharacterized protein</fullName>
    </submittedName>
</protein>
<evidence type="ECO:0000313" key="1">
    <source>
        <dbReference type="EMBL" id="TMI97789.1"/>
    </source>
</evidence>
<organism evidence="1 2">
    <name type="scientific">Candidatus Segetimicrobium genomatis</name>
    <dbReference type="NCBI Taxonomy" id="2569760"/>
    <lineage>
        <taxon>Bacteria</taxon>
        <taxon>Bacillati</taxon>
        <taxon>Candidatus Sysuimicrobiota</taxon>
        <taxon>Candidatus Sysuimicrobiia</taxon>
        <taxon>Candidatus Sysuimicrobiales</taxon>
        <taxon>Candidatus Segetimicrobiaceae</taxon>
        <taxon>Candidatus Segetimicrobium</taxon>
    </lineage>
</organism>
<gene>
    <name evidence="1" type="ORF">E6H01_12965</name>
</gene>
<comment type="caution">
    <text evidence="1">The sequence shown here is derived from an EMBL/GenBank/DDBJ whole genome shotgun (WGS) entry which is preliminary data.</text>
</comment>
<dbReference type="EMBL" id="VBAL01000196">
    <property type="protein sequence ID" value="TMI97789.1"/>
    <property type="molecule type" value="Genomic_DNA"/>
</dbReference>
<proteinExistence type="predicted"/>
<accession>A0A537KPW0</accession>